<accession>A0A437LEF1</accession>
<sequence length="440" mass="47769">MIRYRLPGSPETQAALYPDPARLDPATREQAGLHTTEAVIAHFTASSLRQDGIGIVAGSLHVERDAQGYTVSFSPLEDSREAGAQFAQMHVALLDEQHGALALRGCAAAQKTPAWNPMAGYPVNRSDGPSEWLPCLPLGMPIVNHAAVTLLHYPPIVAYRHCDYLNNATLRRWAQLLTCAGVPQPERYHAIVDVNPIAAPGSGESEYPNDFFPINLTSLFFDNEAEGLNYLRNVLALMLDPPANAANPYTLPLLVGGSPLYDPQAPGWFRTRFKDQLPRDKNGSPRADVLQSGLVRLHPDSPKMTPYLVVNHMIAAGVTGKCGGDPRFIPNISKYEAQDLVAATFLALMDAARQKGQHLDPQEATRQACQRWFGADDGSGAPVPPAADDRLTLCALAQMDICFDPKVVGPKWTFAQAQERCRKAGGTDLSPCFGCDELKA</sequence>
<name>A0A437LEF1_9BURK</name>
<comment type="caution">
    <text evidence="1">The sequence shown here is derived from an EMBL/GenBank/DDBJ whole genome shotgun (WGS) entry which is preliminary data.</text>
</comment>
<evidence type="ECO:0000313" key="2">
    <source>
        <dbReference type="Proteomes" id="UP000288587"/>
    </source>
</evidence>
<organism evidence="1 2">
    <name type="scientific">Inhella crocodyli</name>
    <dbReference type="NCBI Taxonomy" id="2499851"/>
    <lineage>
        <taxon>Bacteria</taxon>
        <taxon>Pseudomonadati</taxon>
        <taxon>Pseudomonadota</taxon>
        <taxon>Betaproteobacteria</taxon>
        <taxon>Burkholderiales</taxon>
        <taxon>Sphaerotilaceae</taxon>
        <taxon>Inhella</taxon>
    </lineage>
</organism>
<gene>
    <name evidence="1" type="ORF">EOD73_14225</name>
</gene>
<proteinExistence type="predicted"/>
<dbReference type="EMBL" id="SACM01000004">
    <property type="protein sequence ID" value="RVT83724.1"/>
    <property type="molecule type" value="Genomic_DNA"/>
</dbReference>
<dbReference type="RefSeq" id="WP_127683688.1">
    <property type="nucleotide sequence ID" value="NZ_SACM01000004.1"/>
</dbReference>
<evidence type="ECO:0000313" key="1">
    <source>
        <dbReference type="EMBL" id="RVT83724.1"/>
    </source>
</evidence>
<protein>
    <submittedName>
        <fullName evidence="1">Uncharacterized protein</fullName>
    </submittedName>
</protein>
<reference evidence="1 2" key="1">
    <citation type="submission" date="2019-01" db="EMBL/GenBank/DDBJ databases">
        <authorList>
            <person name="Chen W.-M."/>
        </authorList>
    </citation>
    <scope>NUCLEOTIDE SEQUENCE [LARGE SCALE GENOMIC DNA]</scope>
    <source>
        <strain evidence="1 2">CCP-18</strain>
    </source>
</reference>
<keyword evidence="2" id="KW-1185">Reference proteome</keyword>
<dbReference type="Proteomes" id="UP000288587">
    <property type="component" value="Unassembled WGS sequence"/>
</dbReference>
<dbReference type="AlphaFoldDB" id="A0A437LEF1"/>
<dbReference type="OrthoDB" id="7002638at2"/>